<organism evidence="10 11">
    <name type="scientific">Eubacterium multiforme</name>
    <dbReference type="NCBI Taxonomy" id="83339"/>
    <lineage>
        <taxon>Bacteria</taxon>
        <taxon>Bacillati</taxon>
        <taxon>Bacillota</taxon>
        <taxon>Clostridia</taxon>
        <taxon>Eubacteriales</taxon>
        <taxon>Eubacteriaceae</taxon>
        <taxon>Eubacterium</taxon>
    </lineage>
</organism>
<evidence type="ECO:0000256" key="4">
    <source>
        <dbReference type="ARBA" id="ARBA00022723"/>
    </source>
</evidence>
<dbReference type="PANTHER" id="PTHR32439">
    <property type="entry name" value="FERREDOXIN--NITRITE REDUCTASE, CHLOROPLASTIC"/>
    <property type="match status" value="1"/>
</dbReference>
<evidence type="ECO:0000313" key="11">
    <source>
        <dbReference type="Proteomes" id="UP001228504"/>
    </source>
</evidence>
<dbReference type="Gene3D" id="3.90.480.20">
    <property type="match status" value="1"/>
</dbReference>
<dbReference type="Pfam" id="PF01077">
    <property type="entry name" value="NIR_SIR"/>
    <property type="match status" value="1"/>
</dbReference>
<evidence type="ECO:0000259" key="8">
    <source>
        <dbReference type="Pfam" id="PF01077"/>
    </source>
</evidence>
<evidence type="ECO:0000256" key="5">
    <source>
        <dbReference type="ARBA" id="ARBA00023002"/>
    </source>
</evidence>
<evidence type="ECO:0000256" key="7">
    <source>
        <dbReference type="ARBA" id="ARBA00023014"/>
    </source>
</evidence>
<dbReference type="SUPFAM" id="SSF55124">
    <property type="entry name" value="Nitrite/Sulfite reductase N-terminal domain-like"/>
    <property type="match status" value="1"/>
</dbReference>
<dbReference type="InterPro" id="IPR005117">
    <property type="entry name" value="NiRdtase/SiRdtase_haem-b_fer"/>
</dbReference>
<dbReference type="InterPro" id="IPR051329">
    <property type="entry name" value="NIR_SIR_4Fe-4S"/>
</dbReference>
<evidence type="ECO:0000256" key="6">
    <source>
        <dbReference type="ARBA" id="ARBA00023004"/>
    </source>
</evidence>
<dbReference type="InterPro" id="IPR045854">
    <property type="entry name" value="NO2/SO3_Rdtase_4Fe4S_sf"/>
</dbReference>
<accession>A0ABT9UY16</accession>
<dbReference type="Pfam" id="PF03460">
    <property type="entry name" value="NIR_SIR_ferr"/>
    <property type="match status" value="1"/>
</dbReference>
<comment type="similarity">
    <text evidence="1">Belongs to the nitrite and sulfite reductase 4Fe-4S domain family.</text>
</comment>
<keyword evidence="3" id="KW-0349">Heme</keyword>
<keyword evidence="6" id="KW-0408">Iron</keyword>
<protein>
    <submittedName>
        <fullName evidence="10">Dissimilatory sulfite reductase (Desulfoviridin) alpha/beta subunit</fullName>
    </submittedName>
</protein>
<dbReference type="InterPro" id="IPR036136">
    <property type="entry name" value="Nit/Sulf_reduc_fer-like_dom_sf"/>
</dbReference>
<feature type="domain" description="Nitrite/Sulfite reductase ferredoxin-like" evidence="9">
    <location>
        <begin position="21"/>
        <end position="82"/>
    </location>
</feature>
<evidence type="ECO:0000313" key="10">
    <source>
        <dbReference type="EMBL" id="MDQ0151205.1"/>
    </source>
</evidence>
<name>A0ABT9UY16_9FIRM</name>
<dbReference type="Gene3D" id="3.30.413.10">
    <property type="entry name" value="Sulfite Reductase Hemoprotein, domain 1"/>
    <property type="match status" value="1"/>
</dbReference>
<keyword evidence="5" id="KW-0560">Oxidoreductase</keyword>
<gene>
    <name evidence="10" type="ORF">J2S18_003182</name>
</gene>
<evidence type="ECO:0000256" key="2">
    <source>
        <dbReference type="ARBA" id="ARBA00022485"/>
    </source>
</evidence>
<dbReference type="EMBL" id="JAUSUF010000020">
    <property type="protein sequence ID" value="MDQ0151205.1"/>
    <property type="molecule type" value="Genomic_DNA"/>
</dbReference>
<evidence type="ECO:0000259" key="9">
    <source>
        <dbReference type="Pfam" id="PF03460"/>
    </source>
</evidence>
<evidence type="ECO:0000256" key="1">
    <source>
        <dbReference type="ARBA" id="ARBA00010429"/>
    </source>
</evidence>
<keyword evidence="11" id="KW-1185">Reference proteome</keyword>
<comment type="caution">
    <text evidence="10">The sequence shown here is derived from an EMBL/GenBank/DDBJ whole genome shotgun (WGS) entry which is preliminary data.</text>
</comment>
<proteinExistence type="inferred from homology"/>
<keyword evidence="2" id="KW-0004">4Fe-4S</keyword>
<dbReference type="InterPro" id="IPR006067">
    <property type="entry name" value="NO2/SO3_Rdtase_4Fe4S_dom"/>
</dbReference>
<reference evidence="10 11" key="1">
    <citation type="submission" date="2023-07" db="EMBL/GenBank/DDBJ databases">
        <title>Genomic Encyclopedia of Type Strains, Phase IV (KMG-IV): sequencing the most valuable type-strain genomes for metagenomic binning, comparative biology and taxonomic classification.</title>
        <authorList>
            <person name="Goeker M."/>
        </authorList>
    </citation>
    <scope>NUCLEOTIDE SEQUENCE [LARGE SCALE GENOMIC DNA]</scope>
    <source>
        <strain evidence="10 11">DSM 20694</strain>
    </source>
</reference>
<dbReference type="PANTHER" id="PTHR32439:SF0">
    <property type="entry name" value="FERREDOXIN--NITRITE REDUCTASE, CHLOROPLASTIC"/>
    <property type="match status" value="1"/>
</dbReference>
<feature type="domain" description="Nitrite/sulphite reductase 4Fe-4S" evidence="8">
    <location>
        <begin position="94"/>
        <end position="238"/>
    </location>
</feature>
<dbReference type="SUPFAM" id="SSF56014">
    <property type="entry name" value="Nitrite and sulphite reductase 4Fe-4S domain-like"/>
    <property type="match status" value="1"/>
</dbReference>
<keyword evidence="4" id="KW-0479">Metal-binding</keyword>
<sequence length="241" mass="26669">MNSILTEEEKLSLKGKGILAQKQDGYFAIRFLSKVGYFSADDMIALANLAKKYGNGELSLTSRLTIEIPYIKESNLKDLLKEASLKGLVIGGAGPTVRAVVACKGSVCVHGLIDTRTLGEKIENEFLGRVLPNKFKIGVFGCVNSYGKAQSNDLAVMPVKDLEKSEVEFLVFLGGRLGKKARLGTPIKKRFKEEELIDLIEIVIDYYNKNAVGKERFAEVIERIGFSNVENYIISEKLNKL</sequence>
<keyword evidence="7" id="KW-0411">Iron-sulfur</keyword>
<evidence type="ECO:0000256" key="3">
    <source>
        <dbReference type="ARBA" id="ARBA00022617"/>
    </source>
</evidence>
<dbReference type="Proteomes" id="UP001228504">
    <property type="component" value="Unassembled WGS sequence"/>
</dbReference>
<dbReference type="RefSeq" id="WP_307488236.1">
    <property type="nucleotide sequence ID" value="NZ_JAUSUF010000020.1"/>
</dbReference>